<evidence type="ECO:0000256" key="4">
    <source>
        <dbReference type="ARBA" id="ARBA00023125"/>
    </source>
</evidence>
<evidence type="ECO:0000256" key="2">
    <source>
        <dbReference type="ARBA" id="ARBA00022771"/>
    </source>
</evidence>
<proteinExistence type="predicted"/>
<keyword evidence="7" id="KW-1185">Reference proteome</keyword>
<sequence>MPEYIILSDFTERVKLEVDIKIVRISFAKCMLNQANGVLYQTAAIPTINAPNKLFVMLPSEYSRKLKWFKAAKRDMPKTKSIFYCCEDHFNLEQGMENYMRFKLMGGNIKLKSDIVPHIFDCQKDGKRTADALETTANIRFVTPGGQGEYEIFRDYSHIITERCHENRTAFERVRLKIYRFKYEVTAEICEYTTLTNFTTVLLHDQSSTNKRGCSHSKNTTCSYQYSQKSNFYPNEPLLGNLDHCAPLSSASAASTSGDGSISTIPSSKFCITGNNNCTMVFNIYDSNKTEFSN</sequence>
<dbReference type="InterPro" id="IPR006612">
    <property type="entry name" value="THAP_Znf"/>
</dbReference>
<gene>
    <name evidence="6" type="ORF">NQ315_011364</name>
</gene>
<dbReference type="GO" id="GO:0008270">
    <property type="term" value="F:zinc ion binding"/>
    <property type="evidence" value="ECO:0007669"/>
    <property type="project" value="UniProtKB-KW"/>
</dbReference>
<dbReference type="GO" id="GO:0003677">
    <property type="term" value="F:DNA binding"/>
    <property type="evidence" value="ECO:0007669"/>
    <property type="project" value="UniProtKB-KW"/>
</dbReference>
<accession>A0AAV8V8U5</accession>
<evidence type="ECO:0000256" key="1">
    <source>
        <dbReference type="ARBA" id="ARBA00022723"/>
    </source>
</evidence>
<organism evidence="6 7">
    <name type="scientific">Exocentrus adspersus</name>
    <dbReference type="NCBI Taxonomy" id="1586481"/>
    <lineage>
        <taxon>Eukaryota</taxon>
        <taxon>Metazoa</taxon>
        <taxon>Ecdysozoa</taxon>
        <taxon>Arthropoda</taxon>
        <taxon>Hexapoda</taxon>
        <taxon>Insecta</taxon>
        <taxon>Pterygota</taxon>
        <taxon>Neoptera</taxon>
        <taxon>Endopterygota</taxon>
        <taxon>Coleoptera</taxon>
        <taxon>Polyphaga</taxon>
        <taxon>Cucujiformia</taxon>
        <taxon>Chrysomeloidea</taxon>
        <taxon>Cerambycidae</taxon>
        <taxon>Lamiinae</taxon>
        <taxon>Acanthocinini</taxon>
        <taxon>Exocentrus</taxon>
    </lineage>
</organism>
<protein>
    <recommendedName>
        <fullName evidence="5">THAP-type domain-containing protein</fullName>
    </recommendedName>
</protein>
<feature type="non-terminal residue" evidence="6">
    <location>
        <position position="294"/>
    </location>
</feature>
<feature type="domain" description="THAP-type" evidence="5">
    <location>
        <begin position="54"/>
        <end position="120"/>
    </location>
</feature>
<keyword evidence="4" id="KW-0238">DNA-binding</keyword>
<name>A0AAV8V8U5_9CUCU</name>
<keyword evidence="2" id="KW-0863">Zinc-finger</keyword>
<evidence type="ECO:0000256" key="3">
    <source>
        <dbReference type="ARBA" id="ARBA00022833"/>
    </source>
</evidence>
<reference evidence="6 7" key="1">
    <citation type="journal article" date="2023" name="Insect Mol. Biol.">
        <title>Genome sequencing provides insights into the evolution of gene families encoding plant cell wall-degrading enzymes in longhorned beetles.</title>
        <authorList>
            <person name="Shin N.R."/>
            <person name="Okamura Y."/>
            <person name="Kirsch R."/>
            <person name="Pauchet Y."/>
        </authorList>
    </citation>
    <scope>NUCLEOTIDE SEQUENCE [LARGE SCALE GENOMIC DNA]</scope>
    <source>
        <strain evidence="6">EAD_L_NR</strain>
    </source>
</reference>
<dbReference type="EMBL" id="JANEYG010000305">
    <property type="protein sequence ID" value="KAJ8910400.1"/>
    <property type="molecule type" value="Genomic_DNA"/>
</dbReference>
<evidence type="ECO:0000259" key="5">
    <source>
        <dbReference type="Pfam" id="PF05485"/>
    </source>
</evidence>
<dbReference type="Proteomes" id="UP001159042">
    <property type="component" value="Unassembled WGS sequence"/>
</dbReference>
<keyword evidence="3" id="KW-0862">Zinc</keyword>
<dbReference type="SUPFAM" id="SSF57716">
    <property type="entry name" value="Glucocorticoid receptor-like (DNA-binding domain)"/>
    <property type="match status" value="1"/>
</dbReference>
<dbReference type="Pfam" id="PF05485">
    <property type="entry name" value="THAP"/>
    <property type="match status" value="1"/>
</dbReference>
<evidence type="ECO:0000313" key="7">
    <source>
        <dbReference type="Proteomes" id="UP001159042"/>
    </source>
</evidence>
<dbReference type="AlphaFoldDB" id="A0AAV8V8U5"/>
<evidence type="ECO:0000313" key="6">
    <source>
        <dbReference type="EMBL" id="KAJ8910400.1"/>
    </source>
</evidence>
<keyword evidence="1" id="KW-0479">Metal-binding</keyword>
<comment type="caution">
    <text evidence="6">The sequence shown here is derived from an EMBL/GenBank/DDBJ whole genome shotgun (WGS) entry which is preliminary data.</text>
</comment>